<name>C0ZQI1_RHOE4</name>
<dbReference type="HOGENOM" id="CLU_1414193_0_0_11"/>
<dbReference type="KEGG" id="rer:RER_50410"/>
<evidence type="ECO:0000313" key="1">
    <source>
        <dbReference type="EMBL" id="BAH35749.1"/>
    </source>
</evidence>
<reference evidence="1 2" key="2">
    <citation type="journal article" date="2006" name="Environ. Microbiol.">
        <title>Sequence analysis of three plasmids harboured in Rhodococcus erythropolis strain PR4.</title>
        <authorList>
            <person name="Sekine M."/>
            <person name="Tanikawa S."/>
            <person name="Omata S."/>
            <person name="Saito M."/>
            <person name="Fujisawa T."/>
            <person name="Tsukatani N."/>
            <person name="Tajima T."/>
            <person name="Sekigawa T."/>
            <person name="Kosugi H."/>
            <person name="Matsuo Y."/>
            <person name="Nishiko R."/>
            <person name="Imamura K."/>
            <person name="Ito M."/>
            <person name="Narita H."/>
            <person name="Tago S."/>
            <person name="Fujita N."/>
            <person name="Harayama S."/>
        </authorList>
    </citation>
    <scope>NUCLEOTIDE SEQUENCE [LARGE SCALE GENOMIC DNA]</scope>
    <source>
        <strain evidence="2">PR4 / NBRC 100887</strain>
    </source>
</reference>
<evidence type="ECO:0000313" key="2">
    <source>
        <dbReference type="Proteomes" id="UP000002204"/>
    </source>
</evidence>
<dbReference type="AlphaFoldDB" id="C0ZQI1"/>
<organism evidence="1 2">
    <name type="scientific">Rhodococcus erythropolis (strain PR4 / NBRC 100887)</name>
    <dbReference type="NCBI Taxonomy" id="234621"/>
    <lineage>
        <taxon>Bacteria</taxon>
        <taxon>Bacillati</taxon>
        <taxon>Actinomycetota</taxon>
        <taxon>Actinomycetes</taxon>
        <taxon>Mycobacteriales</taxon>
        <taxon>Nocardiaceae</taxon>
        <taxon>Rhodococcus</taxon>
        <taxon>Rhodococcus erythropolis group</taxon>
    </lineage>
</organism>
<proteinExistence type="predicted"/>
<sequence>MVSRVQLVVRGQGSVEDGCPGCLKFGDPCVTSGQLQMTLYDEAGPTGLKLGGDARPEGRPDCEAGFNDDPTESVCSGAIRQGRKALSVPFRTSVMWRVVIRNLRSDHGNDRFSPQYRGDDVALSARRIAHRQWNVAEPSQLEDPVVAVGCPGPSQAVAAGETREVRLTEPTVWTLTSPRPMTAPMTTQSISA</sequence>
<dbReference type="Proteomes" id="UP000002204">
    <property type="component" value="Chromosome"/>
</dbReference>
<protein>
    <submittedName>
        <fullName evidence="1">Uncharacterized protein</fullName>
    </submittedName>
</protein>
<gene>
    <name evidence="1" type="ordered locus">RER_50410</name>
</gene>
<reference evidence="2" key="1">
    <citation type="submission" date="2005-03" db="EMBL/GenBank/DDBJ databases">
        <title>Comparison of the complete genome sequences of Rhodococcus erythropolis PR4 and Rhodococcus opacus B4.</title>
        <authorList>
            <person name="Takarada H."/>
            <person name="Sekine M."/>
            <person name="Hosoyama A."/>
            <person name="Yamada R."/>
            <person name="Fujisawa T."/>
            <person name="Omata S."/>
            <person name="Shimizu A."/>
            <person name="Tsukatani N."/>
            <person name="Tanikawa S."/>
            <person name="Fujita N."/>
            <person name="Harayama S."/>
        </authorList>
    </citation>
    <scope>NUCLEOTIDE SEQUENCE [LARGE SCALE GENOMIC DNA]</scope>
    <source>
        <strain evidence="2">PR4 / NBRC 100887</strain>
    </source>
</reference>
<accession>C0ZQI1</accession>
<dbReference type="EMBL" id="AP008957">
    <property type="protein sequence ID" value="BAH35749.1"/>
    <property type="molecule type" value="Genomic_DNA"/>
</dbReference>